<dbReference type="OrthoDB" id="9104071at2"/>
<organism evidence="1 2">
    <name type="scientific">Caballeronia novacaledonica</name>
    <dbReference type="NCBI Taxonomy" id="1544861"/>
    <lineage>
        <taxon>Bacteria</taxon>
        <taxon>Pseudomonadati</taxon>
        <taxon>Pseudomonadota</taxon>
        <taxon>Betaproteobacteria</taxon>
        <taxon>Burkholderiales</taxon>
        <taxon>Burkholderiaceae</taxon>
        <taxon>Caballeronia</taxon>
    </lineage>
</organism>
<dbReference type="RefSeq" id="WP_106856200.1">
    <property type="nucleotide sequence ID" value="NZ_OGTP01000013.1"/>
</dbReference>
<dbReference type="EMBL" id="OGTP01000013">
    <property type="protein sequence ID" value="SPB16496.1"/>
    <property type="molecule type" value="Genomic_DNA"/>
</dbReference>
<evidence type="ECO:0000313" key="2">
    <source>
        <dbReference type="Proteomes" id="UP000238169"/>
    </source>
</evidence>
<protein>
    <submittedName>
        <fullName evidence="1">Uncharacterized protein</fullName>
    </submittedName>
</protein>
<accession>A0A2U3I8M2</accession>
<dbReference type="Proteomes" id="UP000238169">
    <property type="component" value="Unassembled WGS sequence"/>
</dbReference>
<sequence length="74" mass="8576">MTTPDDVIAIFEQMNFEGKDFFFIEGACVNLAKWLASSWDELDDNDIQILMTVGATLWRESMLGRRRDGWRSLT</sequence>
<name>A0A2U3I8M2_9BURK</name>
<reference evidence="2" key="1">
    <citation type="submission" date="2018-01" db="EMBL/GenBank/DDBJ databases">
        <authorList>
            <person name="Peeters C."/>
        </authorList>
    </citation>
    <scope>NUCLEOTIDE SEQUENCE [LARGE SCALE GENOMIC DNA]</scope>
</reference>
<keyword evidence="2" id="KW-1185">Reference proteome</keyword>
<proteinExistence type="predicted"/>
<gene>
    <name evidence="1" type="ORF">NOV72_03696</name>
</gene>
<evidence type="ECO:0000313" key="1">
    <source>
        <dbReference type="EMBL" id="SPB16496.1"/>
    </source>
</evidence>
<dbReference type="AlphaFoldDB" id="A0A2U3I8M2"/>